<dbReference type="AlphaFoldDB" id="A0A2I1HSJ0"/>
<sequence>MIWKIIALSLRFHRELLINDRFFKSLRSADSVMNIEQRELLVNDWLIMGI</sequence>
<reference evidence="1 2" key="1">
    <citation type="submission" date="2015-10" db="EMBL/GenBank/DDBJ databases">
        <title>Genome analyses suggest a sexual origin of heterokaryosis in a supposedly ancient asexual fungus.</title>
        <authorList>
            <person name="Ropars J."/>
            <person name="Sedzielewska K."/>
            <person name="Noel J."/>
            <person name="Charron P."/>
            <person name="Farinelli L."/>
            <person name="Marton T."/>
            <person name="Kruger M."/>
            <person name="Pelin A."/>
            <person name="Brachmann A."/>
            <person name="Corradi N."/>
        </authorList>
    </citation>
    <scope>NUCLEOTIDE SEQUENCE [LARGE SCALE GENOMIC DNA]</scope>
    <source>
        <strain evidence="1 2">A4</strain>
    </source>
</reference>
<gene>
    <name evidence="1" type="ORF">RhiirA4_487441</name>
</gene>
<protein>
    <submittedName>
        <fullName evidence="1">Uncharacterized protein</fullName>
    </submittedName>
</protein>
<name>A0A2I1HSJ0_9GLOM</name>
<evidence type="ECO:0000313" key="2">
    <source>
        <dbReference type="Proteomes" id="UP000234323"/>
    </source>
</evidence>
<dbReference type="Proteomes" id="UP000234323">
    <property type="component" value="Unassembled WGS sequence"/>
</dbReference>
<dbReference type="EMBL" id="LLXI01006005">
    <property type="protein sequence ID" value="PKY61864.1"/>
    <property type="molecule type" value="Genomic_DNA"/>
</dbReference>
<comment type="caution">
    <text evidence="1">The sequence shown here is derived from an EMBL/GenBank/DDBJ whole genome shotgun (WGS) entry which is preliminary data.</text>
</comment>
<organism evidence="1 2">
    <name type="scientific">Rhizophagus irregularis</name>
    <dbReference type="NCBI Taxonomy" id="588596"/>
    <lineage>
        <taxon>Eukaryota</taxon>
        <taxon>Fungi</taxon>
        <taxon>Fungi incertae sedis</taxon>
        <taxon>Mucoromycota</taxon>
        <taxon>Glomeromycotina</taxon>
        <taxon>Glomeromycetes</taxon>
        <taxon>Glomerales</taxon>
        <taxon>Glomeraceae</taxon>
        <taxon>Rhizophagus</taxon>
    </lineage>
</organism>
<evidence type="ECO:0000313" key="1">
    <source>
        <dbReference type="EMBL" id="PKY61864.1"/>
    </source>
</evidence>
<keyword evidence="2" id="KW-1185">Reference proteome</keyword>
<accession>A0A2I1HSJ0</accession>
<proteinExistence type="predicted"/>